<dbReference type="PROSITE" id="PS50181">
    <property type="entry name" value="FBOX"/>
    <property type="match status" value="1"/>
</dbReference>
<dbReference type="CDD" id="cd09917">
    <property type="entry name" value="F-box_SF"/>
    <property type="match status" value="1"/>
</dbReference>
<dbReference type="Gene3D" id="1.20.1280.50">
    <property type="match status" value="1"/>
</dbReference>
<dbReference type="Pfam" id="PF12937">
    <property type="entry name" value="F-box-like"/>
    <property type="match status" value="1"/>
</dbReference>
<feature type="domain" description="F-box" evidence="1">
    <location>
        <begin position="28"/>
        <end position="81"/>
    </location>
</feature>
<dbReference type="EMBL" id="JBANQN010000003">
    <property type="protein sequence ID" value="KAK6795814.1"/>
    <property type="molecule type" value="Genomic_DNA"/>
</dbReference>
<dbReference type="InterPro" id="IPR036047">
    <property type="entry name" value="F-box-like_dom_sf"/>
</dbReference>
<reference evidence="2 3" key="1">
    <citation type="submission" date="2024-02" db="EMBL/GenBank/DDBJ databases">
        <title>de novo genome assembly of Solanum bulbocastanum strain 11H21.</title>
        <authorList>
            <person name="Hosaka A.J."/>
        </authorList>
    </citation>
    <scope>NUCLEOTIDE SEQUENCE [LARGE SCALE GENOMIC DNA]</scope>
    <source>
        <tissue evidence="2">Young leaves</tissue>
    </source>
</reference>
<name>A0AAN8TZT7_SOLBU</name>
<proteinExistence type="predicted"/>
<keyword evidence="3" id="KW-1185">Reference proteome</keyword>
<dbReference type="InterPro" id="IPR053772">
    <property type="entry name" value="At1g61320/At1g61330-like"/>
</dbReference>
<dbReference type="Proteomes" id="UP001371456">
    <property type="component" value="Unassembled WGS sequence"/>
</dbReference>
<comment type="caution">
    <text evidence="2">The sequence shown here is derived from an EMBL/GenBank/DDBJ whole genome shotgun (WGS) entry which is preliminary data.</text>
</comment>
<gene>
    <name evidence="2" type="ORF">RDI58_009269</name>
</gene>
<dbReference type="PANTHER" id="PTHR34145">
    <property type="entry name" value="OS02G0105600 PROTEIN"/>
    <property type="match status" value="1"/>
</dbReference>
<dbReference type="PANTHER" id="PTHR34145:SF28">
    <property type="entry name" value="F-BOX DOMAIN-CONTAINING PROTEIN"/>
    <property type="match status" value="1"/>
</dbReference>
<organism evidence="2 3">
    <name type="scientific">Solanum bulbocastanum</name>
    <name type="common">Wild potato</name>
    <dbReference type="NCBI Taxonomy" id="147425"/>
    <lineage>
        <taxon>Eukaryota</taxon>
        <taxon>Viridiplantae</taxon>
        <taxon>Streptophyta</taxon>
        <taxon>Embryophyta</taxon>
        <taxon>Tracheophyta</taxon>
        <taxon>Spermatophyta</taxon>
        <taxon>Magnoliopsida</taxon>
        <taxon>eudicotyledons</taxon>
        <taxon>Gunneridae</taxon>
        <taxon>Pentapetalae</taxon>
        <taxon>asterids</taxon>
        <taxon>lamiids</taxon>
        <taxon>Solanales</taxon>
        <taxon>Solanaceae</taxon>
        <taxon>Solanoideae</taxon>
        <taxon>Solaneae</taxon>
        <taxon>Solanum</taxon>
    </lineage>
</organism>
<dbReference type="InterPro" id="IPR032675">
    <property type="entry name" value="LRR_dom_sf"/>
</dbReference>
<dbReference type="Gene3D" id="3.80.10.10">
    <property type="entry name" value="Ribonuclease Inhibitor"/>
    <property type="match status" value="1"/>
</dbReference>
<sequence length="512" mass="59729">MMSSCSILNPQKVENILKKTTICPTTWIDPALLLPDDILHSIFSYLSCADLYNVRLVNKYWHRNTPSYIVCFFDEFIFRKKIPSISSHHDYLESTISSLRASQSRLIKADKRILDVTYNTHQNIDEITKLLDEHDFHEVYLRFICAHRYNSLGYIFQSKSLTILHLTKCGFFNDVFYGLEIIPSLQELKLENVAVCEDNLSEFVTTKCPYIRELSLVNCPWLRDIVIPKLDRLKKLYVKMIDNYYTYINIQVIASSLQVFHFVFRSHRRAAVAHMDIRACRMLREFYLDCLKFPIGLHHENICSDFPHLETLLMRSCETEKPLKILGLSLKKCVLSFPPQYEYSRQIIVSVPNSSFFQYMDTPILSSLAPSSDTSELLESIILVLVPQVHVMNRGWFLKLRSHLESFSNYNTILDLRICVETSYFVGKLNGRTSTIPLHHIKHLMLEMIELKFQRKYLMRYIIDNLLWMSHPNSLTLSVPTSFASLAYGVSKELFDRRNGNCCSGLHHENIC</sequence>
<evidence type="ECO:0000259" key="1">
    <source>
        <dbReference type="PROSITE" id="PS50181"/>
    </source>
</evidence>
<evidence type="ECO:0000313" key="3">
    <source>
        <dbReference type="Proteomes" id="UP001371456"/>
    </source>
</evidence>
<dbReference type="InterPro" id="IPR001810">
    <property type="entry name" value="F-box_dom"/>
</dbReference>
<protein>
    <recommendedName>
        <fullName evidence="1">F-box domain-containing protein</fullName>
    </recommendedName>
</protein>
<dbReference type="SUPFAM" id="SSF52047">
    <property type="entry name" value="RNI-like"/>
    <property type="match status" value="1"/>
</dbReference>
<dbReference type="AlphaFoldDB" id="A0AAN8TZT7"/>
<dbReference type="SUPFAM" id="SSF81383">
    <property type="entry name" value="F-box domain"/>
    <property type="match status" value="1"/>
</dbReference>
<accession>A0AAN8TZT7</accession>
<evidence type="ECO:0000313" key="2">
    <source>
        <dbReference type="EMBL" id="KAK6795814.1"/>
    </source>
</evidence>